<comment type="caution">
    <text evidence="3">The sequence shown here is derived from an EMBL/GenBank/DDBJ whole genome shotgun (WGS) entry which is preliminary data.</text>
</comment>
<sequence length="339" mass="38579">MKTNALKLFISCFSMIFVLIECAYSENSLIPPGLKIKKEFKSGLERVVGKVQLVRGKVIVIHPIVFAGYHVKKDIPVVKGDMFITSEHSNVSILLNDQSRVSLASNSKIMIHDVVFEKKNKYRSSHIKMPRGKARFSVKKIKDFNRSAFKVKTPTALVGVRGSDFIIHAFLDFTRVIALENTRLEVIGTAMPDIPPMLLKDFEQTIIKLNQMPSEAEKMPEQEIIILKQDFPEKDMHETDDSLTEKKTKMDDEKTIQEDSFTTSYGLSGETVVSSETIANEGQLRSLLSAGRISERFNRNDLNAFDDDNAYQEIIMEYMNEQNVKKEEMASFPETPERN</sequence>
<gene>
    <name evidence="3" type="ORF">OMM_00780</name>
</gene>
<dbReference type="AlphaFoldDB" id="A0A1V1PFT5"/>
<dbReference type="Gene3D" id="2.60.120.1440">
    <property type="match status" value="1"/>
</dbReference>
<dbReference type="Pfam" id="PF04773">
    <property type="entry name" value="FecR"/>
    <property type="match status" value="1"/>
</dbReference>
<accession>A0A1V1PFT5</accession>
<evidence type="ECO:0000313" key="4">
    <source>
        <dbReference type="Proteomes" id="UP000189670"/>
    </source>
</evidence>
<reference evidence="4" key="1">
    <citation type="submission" date="2012-11" db="EMBL/GenBank/DDBJ databases">
        <authorList>
            <person name="Lucero-Rivera Y.E."/>
            <person name="Tovar-Ramirez D."/>
        </authorList>
    </citation>
    <scope>NUCLEOTIDE SEQUENCE [LARGE SCALE GENOMIC DNA]</scope>
    <source>
        <strain evidence="4">Araruama</strain>
    </source>
</reference>
<dbReference type="Proteomes" id="UP000189670">
    <property type="component" value="Unassembled WGS sequence"/>
</dbReference>
<dbReference type="PANTHER" id="PTHR38731">
    <property type="entry name" value="LIPL45-RELATED LIPOPROTEIN-RELATED"/>
    <property type="match status" value="1"/>
</dbReference>
<organism evidence="3 4">
    <name type="scientific">Candidatus Magnetoglobus multicellularis str. Araruama</name>
    <dbReference type="NCBI Taxonomy" id="890399"/>
    <lineage>
        <taxon>Bacteria</taxon>
        <taxon>Pseudomonadati</taxon>
        <taxon>Thermodesulfobacteriota</taxon>
        <taxon>Desulfobacteria</taxon>
        <taxon>Desulfobacterales</taxon>
        <taxon>Desulfobacteraceae</taxon>
        <taxon>Candidatus Magnetoglobus</taxon>
    </lineage>
</organism>
<dbReference type="PANTHER" id="PTHR38731:SF1">
    <property type="entry name" value="FECR PROTEIN DOMAIN-CONTAINING PROTEIN"/>
    <property type="match status" value="1"/>
</dbReference>
<proteinExistence type="predicted"/>
<feature type="domain" description="FecR protein" evidence="2">
    <location>
        <begin position="84"/>
        <end position="180"/>
    </location>
</feature>
<feature type="region of interest" description="Disordered" evidence="1">
    <location>
        <begin position="235"/>
        <end position="255"/>
    </location>
</feature>
<evidence type="ECO:0000313" key="3">
    <source>
        <dbReference type="EMBL" id="ETR73660.1"/>
    </source>
</evidence>
<dbReference type="EMBL" id="ATBP01000045">
    <property type="protein sequence ID" value="ETR73660.1"/>
    <property type="molecule type" value="Genomic_DNA"/>
</dbReference>
<protein>
    <recommendedName>
        <fullName evidence="2">FecR protein domain-containing protein</fullName>
    </recommendedName>
</protein>
<evidence type="ECO:0000259" key="2">
    <source>
        <dbReference type="Pfam" id="PF04773"/>
    </source>
</evidence>
<dbReference type="InterPro" id="IPR006860">
    <property type="entry name" value="FecR"/>
</dbReference>
<evidence type="ECO:0000256" key="1">
    <source>
        <dbReference type="SAM" id="MobiDB-lite"/>
    </source>
</evidence>
<name>A0A1V1PFT5_9BACT</name>